<reference evidence="2" key="1">
    <citation type="journal article" date="2019" name="Int. J. Syst. Evol. Microbiol.">
        <title>The Global Catalogue of Microorganisms (GCM) 10K type strain sequencing project: providing services to taxonomists for standard genome sequencing and annotation.</title>
        <authorList>
            <consortium name="The Broad Institute Genomics Platform"/>
            <consortium name="The Broad Institute Genome Sequencing Center for Infectious Disease"/>
            <person name="Wu L."/>
            <person name="Ma J."/>
        </authorList>
    </citation>
    <scope>NUCLEOTIDE SEQUENCE [LARGE SCALE GENOMIC DNA]</scope>
    <source>
        <strain evidence="2">JCM 17919</strain>
    </source>
</reference>
<dbReference type="InterPro" id="IPR016181">
    <property type="entry name" value="Acyl_CoA_acyltransferase"/>
</dbReference>
<dbReference type="Proteomes" id="UP001501725">
    <property type="component" value="Unassembled WGS sequence"/>
</dbReference>
<accession>A0ABP8GES3</accession>
<evidence type="ECO:0000313" key="2">
    <source>
        <dbReference type="Proteomes" id="UP001501725"/>
    </source>
</evidence>
<keyword evidence="2" id="KW-1185">Reference proteome</keyword>
<name>A0ABP8GES3_9BACT</name>
<organism evidence="1 2">
    <name type="scientific">Flaviaesturariibacter amylovorans</name>
    <dbReference type="NCBI Taxonomy" id="1084520"/>
    <lineage>
        <taxon>Bacteria</taxon>
        <taxon>Pseudomonadati</taxon>
        <taxon>Bacteroidota</taxon>
        <taxon>Chitinophagia</taxon>
        <taxon>Chitinophagales</taxon>
        <taxon>Chitinophagaceae</taxon>
        <taxon>Flaviaestuariibacter</taxon>
    </lineage>
</organism>
<comment type="caution">
    <text evidence="1">The sequence shown here is derived from an EMBL/GenBank/DDBJ whole genome shotgun (WGS) entry which is preliminary data.</text>
</comment>
<dbReference type="SUPFAM" id="SSF55729">
    <property type="entry name" value="Acyl-CoA N-acyltransferases (Nat)"/>
    <property type="match status" value="1"/>
</dbReference>
<dbReference type="EMBL" id="BAABGY010000003">
    <property type="protein sequence ID" value="GAA4322767.1"/>
    <property type="molecule type" value="Genomic_DNA"/>
</dbReference>
<sequence length="160" mass="17706">MTYPSGGFVQIVDGAGHPAFRPLTTLRAQGLELRLRHHFFYAPHEIPGYLFDIHLGGRFAGTYSALIERDAGKIPEIGHVGILLERSFYGQRLPARATSAVLPLYRAHGIREVLITFDEANRALESACSELGATHLDTLLLDGRMSKKRYLLPVPMLVPA</sequence>
<evidence type="ECO:0008006" key="3">
    <source>
        <dbReference type="Google" id="ProtNLM"/>
    </source>
</evidence>
<dbReference type="RefSeq" id="WP_345253765.1">
    <property type="nucleotide sequence ID" value="NZ_BAABGY010000003.1"/>
</dbReference>
<proteinExistence type="predicted"/>
<evidence type="ECO:0000313" key="1">
    <source>
        <dbReference type="EMBL" id="GAA4322767.1"/>
    </source>
</evidence>
<gene>
    <name evidence="1" type="ORF">GCM10023184_09270</name>
</gene>
<protein>
    <recommendedName>
        <fullName evidence="3">GNAT family N-acetyltransferase</fullName>
    </recommendedName>
</protein>